<dbReference type="PANTHER" id="PTHR13890">
    <property type="entry name" value="RNA SPLICING PROTEIN MRS2, MITOCHONDRIAL"/>
    <property type="match status" value="1"/>
</dbReference>
<accession>A0A7J7MD78</accession>
<dbReference type="FunFam" id="2.40.128.330:FF:000001">
    <property type="entry name" value="Magnesium transporter MRS2-1"/>
    <property type="match status" value="1"/>
</dbReference>
<feature type="coiled-coil region" evidence="3">
    <location>
        <begin position="186"/>
        <end position="213"/>
    </location>
</feature>
<keyword evidence="2" id="KW-0460">Magnesium</keyword>
<comment type="similarity">
    <text evidence="1 2">Belongs to the CorA metal ion transporter (MIT) (TC 1.A.35.5) family.</text>
</comment>
<dbReference type="EMBL" id="JACGCM010001609">
    <property type="protein sequence ID" value="KAF6152782.1"/>
    <property type="molecule type" value="Genomic_DNA"/>
</dbReference>
<keyword evidence="2" id="KW-0812">Transmembrane</keyword>
<dbReference type="FunFam" id="1.20.58.340:FF:000023">
    <property type="entry name" value="Magnesium transporter MRS2-E"/>
    <property type="match status" value="1"/>
</dbReference>
<keyword evidence="3" id="KW-0175">Coiled coil</keyword>
<sequence>MRSQQSVRRKGAGTRPWLVISDSGQSHFEEIGKQMIMQRTGLPARDLRILDPVLTYPSSILGRERAIVVNLEHIKTIITATEVLVLNSKDPLVAPFVSELERRVSSFSETRLNQTHGTNVYIPENRSNAARVSDSKVLPLEFKTLEVCLQCACRCLETETSTLVQAAYPALDELTTKISAFNLERVRNMKSRLVALSGRVQKIRDELENILDDDMDMAEMYLTDKLMHQQCEEIVSEDKIDDYNDIFDPDYKRDNDLKSTKSSSSDRTGLKPNVEELEMLLEVYFAEIEGTLSKLSTMREYVDDTEDYINIMLDDKQNQLLQMGVLLSTANLFLNMAIVVVAVFGMNITIDLFKSNHAEFMETTFGTIVGCIFLYILAVCFGKKRGLLE</sequence>
<name>A0A7J7MD78_9MAGN</name>
<feature type="transmembrane region" description="Helical" evidence="2">
    <location>
        <begin position="320"/>
        <end position="344"/>
    </location>
</feature>
<dbReference type="AlphaFoldDB" id="A0A7J7MD78"/>
<evidence type="ECO:0000256" key="2">
    <source>
        <dbReference type="RuleBase" id="RU366041"/>
    </source>
</evidence>
<gene>
    <name evidence="4" type="ORF">GIB67_004611</name>
</gene>
<dbReference type="GO" id="GO:0015095">
    <property type="term" value="F:magnesium ion transmembrane transporter activity"/>
    <property type="evidence" value="ECO:0007669"/>
    <property type="project" value="UniProtKB-ARBA"/>
</dbReference>
<keyword evidence="2" id="KW-1133">Transmembrane helix</keyword>
<dbReference type="Gene3D" id="1.20.58.340">
    <property type="entry name" value="Magnesium transport protein CorA, transmembrane region"/>
    <property type="match status" value="1"/>
</dbReference>
<reference evidence="4 5" key="1">
    <citation type="journal article" date="2020" name="IScience">
        <title>Genome Sequencing of the Endangered Kingdonia uniflora (Circaeasteraceae, Ranunculales) Reveals Potential Mechanisms of Evolutionary Specialization.</title>
        <authorList>
            <person name="Sun Y."/>
            <person name="Deng T."/>
            <person name="Zhang A."/>
            <person name="Moore M.J."/>
            <person name="Landis J.B."/>
            <person name="Lin N."/>
            <person name="Zhang H."/>
            <person name="Zhang X."/>
            <person name="Huang J."/>
            <person name="Zhang X."/>
            <person name="Sun H."/>
            <person name="Wang H."/>
        </authorList>
    </citation>
    <scope>NUCLEOTIDE SEQUENCE [LARGE SCALE GENOMIC DNA]</scope>
    <source>
        <strain evidence="4">TB1705</strain>
        <tissue evidence="4">Leaf</tissue>
    </source>
</reference>
<keyword evidence="2" id="KW-0472">Membrane</keyword>
<dbReference type="Proteomes" id="UP000541444">
    <property type="component" value="Unassembled WGS sequence"/>
</dbReference>
<dbReference type="GO" id="GO:0016020">
    <property type="term" value="C:membrane"/>
    <property type="evidence" value="ECO:0007669"/>
    <property type="project" value="UniProtKB-SubCell"/>
</dbReference>
<dbReference type="PANTHER" id="PTHR13890:SF29">
    <property type="entry name" value="MAGNESIUM TRANSPORTER MRS2-F"/>
    <property type="match status" value="1"/>
</dbReference>
<proteinExistence type="inferred from homology"/>
<organism evidence="4 5">
    <name type="scientific">Kingdonia uniflora</name>
    <dbReference type="NCBI Taxonomy" id="39325"/>
    <lineage>
        <taxon>Eukaryota</taxon>
        <taxon>Viridiplantae</taxon>
        <taxon>Streptophyta</taxon>
        <taxon>Embryophyta</taxon>
        <taxon>Tracheophyta</taxon>
        <taxon>Spermatophyta</taxon>
        <taxon>Magnoliopsida</taxon>
        <taxon>Ranunculales</taxon>
        <taxon>Circaeasteraceae</taxon>
        <taxon>Kingdonia</taxon>
    </lineage>
</organism>
<evidence type="ECO:0000313" key="4">
    <source>
        <dbReference type="EMBL" id="KAF6152782.1"/>
    </source>
</evidence>
<keyword evidence="2" id="KW-0813">Transport</keyword>
<comment type="subcellular location">
    <subcellularLocation>
        <location evidence="2">Membrane</location>
        <topology evidence="2">Multi-pass membrane protein</topology>
    </subcellularLocation>
</comment>
<protein>
    <recommendedName>
        <fullName evidence="2">Magnesium transporter</fullName>
    </recommendedName>
</protein>
<comment type="caution">
    <text evidence="4">The sequence shown here is derived from an EMBL/GenBank/DDBJ whole genome shotgun (WGS) entry which is preliminary data.</text>
</comment>
<dbReference type="CDD" id="cd12823">
    <property type="entry name" value="Mrs2_Mfm1p-like"/>
    <property type="match status" value="1"/>
</dbReference>
<dbReference type="Pfam" id="PF22099">
    <property type="entry name" value="MRS2-like"/>
    <property type="match status" value="2"/>
</dbReference>
<dbReference type="InterPro" id="IPR039204">
    <property type="entry name" value="MRS2-like"/>
</dbReference>
<comment type="function">
    <text evidence="2">Magnesium transporter that may mediate the influx of magnesium.</text>
</comment>
<feature type="transmembrane region" description="Helical" evidence="2">
    <location>
        <begin position="364"/>
        <end position="382"/>
    </location>
</feature>
<dbReference type="OrthoDB" id="10251508at2759"/>
<evidence type="ECO:0000256" key="1">
    <source>
        <dbReference type="ARBA" id="ARBA00007535"/>
    </source>
</evidence>
<keyword evidence="5" id="KW-1185">Reference proteome</keyword>
<evidence type="ECO:0000256" key="3">
    <source>
        <dbReference type="SAM" id="Coils"/>
    </source>
</evidence>
<evidence type="ECO:0000313" key="5">
    <source>
        <dbReference type="Proteomes" id="UP000541444"/>
    </source>
</evidence>
<keyword evidence="2" id="KW-0406">Ion transport</keyword>
<dbReference type="Gene3D" id="2.40.128.330">
    <property type="match status" value="1"/>
</dbReference>